<evidence type="ECO:0000313" key="2">
    <source>
        <dbReference type="Proteomes" id="UP000028782"/>
    </source>
</evidence>
<evidence type="ECO:0000313" key="1">
    <source>
        <dbReference type="EMBL" id="AIJ45052.1"/>
    </source>
</evidence>
<gene>
    <name evidence="1" type="ORF">O987_04430</name>
</gene>
<organism evidence="1 2">
    <name type="scientific">Comamonas testosteroni TK102</name>
    <dbReference type="NCBI Taxonomy" id="1392005"/>
    <lineage>
        <taxon>Bacteria</taxon>
        <taxon>Pseudomonadati</taxon>
        <taxon>Pseudomonadota</taxon>
        <taxon>Betaproteobacteria</taxon>
        <taxon>Burkholderiales</taxon>
        <taxon>Comamonadaceae</taxon>
        <taxon>Comamonas</taxon>
    </lineage>
</organism>
<protein>
    <submittedName>
        <fullName evidence="1">Uncharacterized protein</fullName>
    </submittedName>
</protein>
<dbReference type="KEGG" id="ctes:O987_04430"/>
<proteinExistence type="predicted"/>
<dbReference type="HOGENOM" id="CLU_2394675_0_0_4"/>
<name>A0A076PNZ4_COMTE</name>
<dbReference type="RefSeq" id="WP_003058435.1">
    <property type="nucleotide sequence ID" value="NZ_CP006704.1"/>
</dbReference>
<dbReference type="EMBL" id="CP006704">
    <property type="protein sequence ID" value="AIJ45052.1"/>
    <property type="molecule type" value="Genomic_DNA"/>
</dbReference>
<dbReference type="AlphaFoldDB" id="A0A076PNZ4"/>
<accession>A0A076PNZ4</accession>
<sequence>MSQSRHTPQAQALLNVSSRHLLGEPCQLSVQQYQQLWLSAQRQGDRRAQQVLRQQVVTAGRQLQAQRSNPQARALWLALMGLRCSMLMPRLRF</sequence>
<dbReference type="Proteomes" id="UP000028782">
    <property type="component" value="Chromosome"/>
</dbReference>
<reference evidence="1 2" key="1">
    <citation type="journal article" date="2014" name="Genome Announc.">
        <title>Complete Genome Sequence of Polychlorinated Biphenyl Degrader Comamonas testosteroni TK102 (NBRC 109938).</title>
        <authorList>
            <person name="Fukuda K."/>
            <person name="Hosoyama A."/>
            <person name="Tsuchikane K."/>
            <person name="Ohji S."/>
            <person name="Yamazoe A."/>
            <person name="Fujita N."/>
            <person name="Shintani M."/>
            <person name="Kimbara K."/>
        </authorList>
    </citation>
    <scope>NUCLEOTIDE SEQUENCE [LARGE SCALE GENOMIC DNA]</scope>
    <source>
        <strain evidence="1">TK102</strain>
    </source>
</reference>